<dbReference type="InterPro" id="IPR020287">
    <property type="entry name" value="Tail_sheath_C"/>
</dbReference>
<keyword evidence="5" id="KW-1185">Reference proteome</keyword>
<dbReference type="AlphaFoldDB" id="A0A4Y6PV73"/>
<dbReference type="InterPro" id="IPR035089">
    <property type="entry name" value="Phage_sheath_subtilisin"/>
</dbReference>
<dbReference type="PANTHER" id="PTHR35861:SF1">
    <property type="entry name" value="PHAGE TAIL SHEATH PROTEIN"/>
    <property type="match status" value="1"/>
</dbReference>
<name>A0A4Y6PV73_PERCE</name>
<dbReference type="Pfam" id="PF04984">
    <property type="entry name" value="Phage_sheath_1"/>
    <property type="match status" value="1"/>
</dbReference>
<evidence type="ECO:0000313" key="5">
    <source>
        <dbReference type="Proteomes" id="UP000315995"/>
    </source>
</evidence>
<comment type="similarity">
    <text evidence="1">Belongs to the myoviridae tail sheath protein family.</text>
</comment>
<accession>A0A5B8YBF9</accession>
<protein>
    <recommendedName>
        <fullName evidence="6">Phage tail protein</fullName>
    </recommendedName>
</protein>
<reference evidence="4 5" key="1">
    <citation type="submission" date="2019-06" db="EMBL/GenBank/DDBJ databases">
        <title>Persicimonas caeni gen. nov., sp. nov., a predatory bacterium isolated from solar saltern.</title>
        <authorList>
            <person name="Wang S."/>
        </authorList>
    </citation>
    <scope>NUCLEOTIDE SEQUENCE [LARGE SCALE GENOMIC DNA]</scope>
    <source>
        <strain evidence="4 5">YN101</strain>
    </source>
</reference>
<feature type="domain" description="Tail sheath protein subtilisin-like" evidence="2">
    <location>
        <begin position="540"/>
        <end position="689"/>
    </location>
</feature>
<dbReference type="Gene3D" id="3.40.50.11780">
    <property type="match status" value="2"/>
</dbReference>
<evidence type="ECO:0000313" key="4">
    <source>
        <dbReference type="EMBL" id="QDG52254.1"/>
    </source>
</evidence>
<dbReference type="Pfam" id="PF17482">
    <property type="entry name" value="Phage_sheath_1C"/>
    <property type="match status" value="1"/>
</dbReference>
<proteinExistence type="inferred from homology"/>
<dbReference type="PANTHER" id="PTHR35861">
    <property type="match status" value="1"/>
</dbReference>
<evidence type="ECO:0000259" key="3">
    <source>
        <dbReference type="Pfam" id="PF17482"/>
    </source>
</evidence>
<dbReference type="Proteomes" id="UP000315995">
    <property type="component" value="Chromosome"/>
</dbReference>
<dbReference type="InterPro" id="IPR052042">
    <property type="entry name" value="Tail_sheath_structural"/>
</dbReference>
<accession>A0A4Y6PV73</accession>
<dbReference type="OrthoDB" id="9767864at2"/>
<evidence type="ECO:0008006" key="6">
    <source>
        <dbReference type="Google" id="ProtNLM"/>
    </source>
</evidence>
<feature type="domain" description="Tail sheath protein C-terminal" evidence="3">
    <location>
        <begin position="691"/>
        <end position="796"/>
    </location>
</feature>
<evidence type="ECO:0000256" key="1">
    <source>
        <dbReference type="ARBA" id="ARBA00008005"/>
    </source>
</evidence>
<organism evidence="4 5">
    <name type="scientific">Persicimonas caeni</name>
    <dbReference type="NCBI Taxonomy" id="2292766"/>
    <lineage>
        <taxon>Bacteria</taxon>
        <taxon>Deltaproteobacteria</taxon>
        <taxon>Bradymonadales</taxon>
        <taxon>Bradymonadaceae</taxon>
        <taxon>Persicimonas</taxon>
    </lineage>
</organism>
<evidence type="ECO:0000259" key="2">
    <source>
        <dbReference type="Pfam" id="PF04984"/>
    </source>
</evidence>
<dbReference type="RefSeq" id="WP_141198726.1">
    <property type="nucleotide sequence ID" value="NZ_CP041186.1"/>
</dbReference>
<dbReference type="EMBL" id="CP041186">
    <property type="protein sequence ID" value="QDG52254.1"/>
    <property type="molecule type" value="Genomic_DNA"/>
</dbReference>
<gene>
    <name evidence="4" type="ORF">FIV42_16360</name>
</gene>
<sequence length="805" mass="85343">MPEYLHPGVYIEEQPAPQTINGVSTSTAGFVGATAKGPTSGRPTLVTSFADFKRQYGGHLGESFGSARFLAYAAEGFFNNGGKRLYVKRVVADDAVASQLTFNNGFTTRLAEPISGGDQVVLRSLRGIEVGTTVRFADPQAGVDETATVEGYDHASGRVTLDAPLTETFTVGRCQVSIDGTTSADAGATTLLLRASSEGEWGDEVSVTLSDQDGALVATASDATALEVKVDQAPVAVSLDEGPAQGDDELTTSTANALEEGDVISFDHAGVDERYVVAAVSGKAVTLATKCASDQSATAEVHKLTAAVAGADDPAVTFEAFSSDLEAGDVVRVRTGDGVQTLVVKAVSGADVTFETDDYPLRLPITTDSTLTHAHAGEAGAASLTVSSTVNLYEGAIVEIDDGTHKQYGLVDTIVDRSHLDLADNLGRTVPAGASVRVVEFRLTAAYDGTTEQFGNLSLNEESERFVETIVNGESELITAEVLAFDTANLAASLPRLEEGISQTTLGGGDNGSAPSALDIVGEDNGPGNRSGIHAMAVIDQVSILAAPGFGDQVVHDALLTQCALLKDRFAVLDPPAASDLQQVQQARGNLDSLYGAMYYPWLVQLDARDGAELPVPPSGHVAGIYARVDNERGVHKAPANEVVRGIVDLEVALTDADQDILNPHPTNINVIRDMRARGRGIRVWGARCVTSDNAWKYVPVRRLFIFVEESLEEGLQWAVFEPNGHALWTRVRRTISGFLRTLWRDGALAGRTPEQAFFVRCDETTMSEQDRANGRLIVEVGIAPLRPAEFVIIRIGQKTLDSAE</sequence>